<proteinExistence type="predicted"/>
<reference evidence="3 4" key="1">
    <citation type="submission" date="2019-04" db="EMBL/GenBank/DDBJ databases">
        <title>Niastella caeni sp. nov., isolated from activated sludge.</title>
        <authorList>
            <person name="Sheng M."/>
        </authorList>
    </citation>
    <scope>NUCLEOTIDE SEQUENCE [LARGE SCALE GENOMIC DNA]</scope>
    <source>
        <strain evidence="3 4">HX-2-15</strain>
    </source>
</reference>
<dbReference type="CDD" id="cd10150">
    <property type="entry name" value="CobN_like"/>
    <property type="match status" value="1"/>
</dbReference>
<comment type="caution">
    <text evidence="3">The sequence shown here is derived from an EMBL/GenBank/DDBJ whole genome shotgun (WGS) entry which is preliminary data.</text>
</comment>
<dbReference type="PANTHER" id="PTHR44119:SF4">
    <property type="entry name" value="AEROBIC COBALTOCHELATASE SUBUNIT COBN"/>
    <property type="match status" value="1"/>
</dbReference>
<name>A0A4S8I0Q4_9BACT</name>
<dbReference type="Pfam" id="PF02514">
    <property type="entry name" value="CobN-Mg_chel"/>
    <property type="match status" value="2"/>
</dbReference>
<evidence type="ECO:0000313" key="3">
    <source>
        <dbReference type="EMBL" id="THU40759.1"/>
    </source>
</evidence>
<dbReference type="PANTHER" id="PTHR44119">
    <property type="entry name" value="MAGNESIUM-CHELATASE SUBUNIT CHLH, CHLOROPLASTIC"/>
    <property type="match status" value="1"/>
</dbReference>
<gene>
    <name evidence="3" type="ORF">FAM09_01195</name>
</gene>
<organism evidence="3 4">
    <name type="scientific">Niastella caeni</name>
    <dbReference type="NCBI Taxonomy" id="2569763"/>
    <lineage>
        <taxon>Bacteria</taxon>
        <taxon>Pseudomonadati</taxon>
        <taxon>Bacteroidota</taxon>
        <taxon>Chitinophagia</taxon>
        <taxon>Chitinophagales</taxon>
        <taxon>Chitinophagaceae</taxon>
        <taxon>Niastella</taxon>
    </lineage>
</organism>
<feature type="domain" description="CobN/magnesium chelatase" evidence="2">
    <location>
        <begin position="771"/>
        <end position="1198"/>
    </location>
</feature>
<dbReference type="EMBL" id="STFF01000001">
    <property type="protein sequence ID" value="THU40759.1"/>
    <property type="molecule type" value="Genomic_DNA"/>
</dbReference>
<feature type="transmembrane region" description="Helical" evidence="1">
    <location>
        <begin position="21"/>
        <end position="41"/>
    </location>
</feature>
<evidence type="ECO:0000313" key="4">
    <source>
        <dbReference type="Proteomes" id="UP000306918"/>
    </source>
</evidence>
<dbReference type="OrthoDB" id="9757976at2"/>
<keyword evidence="1" id="KW-0812">Transmembrane</keyword>
<keyword evidence="4" id="KW-1185">Reference proteome</keyword>
<evidence type="ECO:0000259" key="2">
    <source>
        <dbReference type="Pfam" id="PF02514"/>
    </source>
</evidence>
<evidence type="ECO:0000256" key="1">
    <source>
        <dbReference type="SAM" id="Phobius"/>
    </source>
</evidence>
<keyword evidence="1" id="KW-1133">Transmembrane helix</keyword>
<feature type="domain" description="CobN/magnesium chelatase" evidence="2">
    <location>
        <begin position="166"/>
        <end position="764"/>
    </location>
</feature>
<dbReference type="Proteomes" id="UP000306918">
    <property type="component" value="Unassembled WGS sequence"/>
</dbReference>
<keyword evidence="1" id="KW-0472">Membrane</keyword>
<sequence>MAQSSMYLKTINQQTMKKNKLAGILLVSLFVAAIAFLSYRFRRQGSDKTTILFVTADSKAEAVVRGADLFLKKYPELSDKIDVIVRTESNSREGDAIPGSDIMVFHVHETAFLKKHEPYLNKIKSGGSIGNANTPFIKLATGQPGLSYSEDRMRDLGLRREKAIDDYVEYGSPTDYLNCISYLLKRYRGYNQINYEKPKAKIKEGLVVYTGGKMTKLVSSWNEWLKESKPDLSKPVVAYMVYRNAVHAELLNVENAMMSRFEKAGFQPVMVFGFPATNVLKNYLIDTVTGKCRAAIVVSSTFKFLDNEALPLLKKANVPVINAIDIYGPTIDEWRASKKGLSSFEISFQYAMPEFSGLAPNNIISGNKLQGNMSMKTVIPAMADKIVSRAKRFVYLQRTPNSKKKIGVLFWNYPPGKDNVGASYLNVTRSIPVFLQALKKEGYTITGANLHDERSIEKLIMKRGRNVGKYAPGELEAMLKEGGAILVPVSEYKKWLAELPVSYQQYVNDRWGKPEAAQIMTIQKNNELHFVIPAIRLGNAVVMPQASRAKFEEIAAMYHNTNLPPHHQYICQYLWLQHNTDAIIHTGTHGTQEWLDGKESGMSEYDSPEILAGDLPIMYLYNMDVVGEGLVAKRRGAGIIIDHLTPAMGEAGISPELQNLNQLILQWEKVDAVNPDGSEKVLQDIEKLSAKLGITKDLEKNGWKPSTPLKSLSPAALKELVEELQHYIEDIRTHSTPFGLHTFGISPTGRQLTRFTDIMAKTNKPGNRLVYQTNLANSGAHELISLIKGLNGQYIEPNVGNDPIRNPTAIPTGSNFFAFDPRTVPMAYADSMGTRLANTFISDFFKQHNRNPDKVALEVWGSETVRHQGMQEAQAIAYLGVKIKRDKMGKIEGVELIPRSLLGRPRVDVLFSTTGLYRDNFPMLAELFSKAVELAYYSPEPDNPVRINSDKIYNKLVAAGMDTVQARKRSLIRVFAEAPGTYGNAVADASIASGSWDNDSAIANLYIRKMSYGYGTDIWGESMEKEFEAALSGTDAVIHSRTTSLYMSLDNDDFFGFAGALAQGVKHVDSLKTSPSLMVADLREKGNEKYVSIEKFMGMELRSRYFNPAYVEAMTKEGYAGAREIMKSVDNMFGWQVVYPEVITNEKWQEFYEVWMKDRYQVGTTGFFNEHNPFARQSMSARMLEAIRKGFWKADEKTKSDLAKIYVENVAKNGVSCSYTTCDHPELQQYIKGIAIANSNINATDVTRWIAKVENATNKTIDEAMAKRKVEKMQALDPDYKLPENEMDKQVNQPMPGKRQKQAEKVQGYKMEEEKVIKAELQKPFHHVNYSFYFLIIGFQFVFVAAGLVSRKYRI</sequence>
<dbReference type="InterPro" id="IPR003672">
    <property type="entry name" value="CobN/Mg_chltase"/>
</dbReference>
<accession>A0A4S8I0Q4</accession>
<feature type="transmembrane region" description="Helical" evidence="1">
    <location>
        <begin position="1330"/>
        <end position="1349"/>
    </location>
</feature>
<protein>
    <submittedName>
        <fullName evidence="3">Cobaltochelatase subunit CobN</fullName>
    </submittedName>
</protein>